<evidence type="ECO:0000313" key="3">
    <source>
        <dbReference type="Proteomes" id="UP000007883"/>
    </source>
</evidence>
<dbReference type="HOGENOM" id="CLU_3188577_0_0_4"/>
<dbReference type="KEGG" id="rge:RGE_17840"/>
<reference evidence="2 3" key="1">
    <citation type="journal article" date="2012" name="J. Bacteriol.">
        <title>Complete genome sequence of phototrophic betaproteobacterium Rubrivivax gelatinosus IL144.</title>
        <authorList>
            <person name="Nagashima S."/>
            <person name="Kamimura A."/>
            <person name="Shimizu T."/>
            <person name="Nakamura-isaki S."/>
            <person name="Aono E."/>
            <person name="Sakamoto K."/>
            <person name="Ichikawa N."/>
            <person name="Nakazawa H."/>
            <person name="Sekine M."/>
            <person name="Yamazaki S."/>
            <person name="Fujita N."/>
            <person name="Shimada K."/>
            <person name="Hanada S."/>
            <person name="Nagashima K.V.P."/>
        </authorList>
    </citation>
    <scope>NUCLEOTIDE SEQUENCE [LARGE SCALE GENOMIC DNA]</scope>
    <source>
        <strain evidence="3">NBRC 100245 / IL144</strain>
    </source>
</reference>
<dbReference type="STRING" id="983917.RGE_17840"/>
<keyword evidence="3" id="KW-1185">Reference proteome</keyword>
<proteinExistence type="predicted"/>
<organism evidence="2 3">
    <name type="scientific">Rubrivivax gelatinosus (strain NBRC 100245 / IL144)</name>
    <dbReference type="NCBI Taxonomy" id="983917"/>
    <lineage>
        <taxon>Bacteria</taxon>
        <taxon>Pseudomonadati</taxon>
        <taxon>Pseudomonadota</taxon>
        <taxon>Betaproteobacteria</taxon>
        <taxon>Burkholderiales</taxon>
        <taxon>Sphaerotilaceae</taxon>
        <taxon>Rubrivivax</taxon>
    </lineage>
</organism>
<gene>
    <name evidence="2" type="ordered locus">RGE_17840</name>
</gene>
<dbReference type="AlphaFoldDB" id="I0HQ38"/>
<dbReference type="EMBL" id="AP012320">
    <property type="protein sequence ID" value="BAL95125.1"/>
    <property type="molecule type" value="Genomic_DNA"/>
</dbReference>
<name>I0HQ38_RUBGI</name>
<protein>
    <submittedName>
        <fullName evidence="2">Uncharacterized protein</fullName>
    </submittedName>
</protein>
<accession>I0HQ38</accession>
<sequence length="46" mass="5003">MGLSRVYTVSTSATYDILQREKLQRPGKASSARAMSTSGAARRRSV</sequence>
<feature type="region of interest" description="Disordered" evidence="1">
    <location>
        <begin position="20"/>
        <end position="46"/>
    </location>
</feature>
<evidence type="ECO:0000313" key="2">
    <source>
        <dbReference type="EMBL" id="BAL95125.1"/>
    </source>
</evidence>
<evidence type="ECO:0000256" key="1">
    <source>
        <dbReference type="SAM" id="MobiDB-lite"/>
    </source>
</evidence>
<dbReference type="Proteomes" id="UP000007883">
    <property type="component" value="Chromosome"/>
</dbReference>